<gene>
    <name evidence="1" type="ORF">GSPATT00018074001</name>
</gene>
<accession>A0DL40</accession>
<dbReference type="RefSeq" id="XP_001451154.1">
    <property type="nucleotide sequence ID" value="XM_001451117.1"/>
</dbReference>
<evidence type="ECO:0000313" key="1">
    <source>
        <dbReference type="EMBL" id="CAK83757.1"/>
    </source>
</evidence>
<protein>
    <recommendedName>
        <fullName evidence="3">Anaphase-promoting complex subunit 4 WD40 domain-containing protein</fullName>
    </recommendedName>
</protein>
<sequence length="199" mass="22680">MGANSGDLSKTNINSDSYQFVHSIKEKKQKHQNVAVSFNYNSSILLVNQVLGFRIFSIKSQNLKQLVQIKNPNYNSTIQCFKKSNNFVTGNFMKQIITQSLIAINNNKIISKSIIPIQVNCLILNNAENQIIAGGYQKIVILNIQNGLSVHQEFQIHDNWITNLSISEFDTYLAIDLDENCILIMEQCVKDTQKIWIQK</sequence>
<dbReference type="Proteomes" id="UP000000600">
    <property type="component" value="Unassembled WGS sequence"/>
</dbReference>
<evidence type="ECO:0008006" key="3">
    <source>
        <dbReference type="Google" id="ProtNLM"/>
    </source>
</evidence>
<name>A0DL40_PARTE</name>
<proteinExistence type="predicted"/>
<reference evidence="1 2" key="1">
    <citation type="journal article" date="2006" name="Nature">
        <title>Global trends of whole-genome duplications revealed by the ciliate Paramecium tetraurelia.</title>
        <authorList>
            <consortium name="Genoscope"/>
            <person name="Aury J.-M."/>
            <person name="Jaillon O."/>
            <person name="Duret L."/>
            <person name="Noel B."/>
            <person name="Jubin C."/>
            <person name="Porcel B.M."/>
            <person name="Segurens B."/>
            <person name="Daubin V."/>
            <person name="Anthouard V."/>
            <person name="Aiach N."/>
            <person name="Arnaiz O."/>
            <person name="Billaut A."/>
            <person name="Beisson J."/>
            <person name="Blanc I."/>
            <person name="Bouhouche K."/>
            <person name="Camara F."/>
            <person name="Duharcourt S."/>
            <person name="Guigo R."/>
            <person name="Gogendeau D."/>
            <person name="Katinka M."/>
            <person name="Keller A.-M."/>
            <person name="Kissmehl R."/>
            <person name="Klotz C."/>
            <person name="Koll F."/>
            <person name="Le Moue A."/>
            <person name="Lepere C."/>
            <person name="Malinsky S."/>
            <person name="Nowacki M."/>
            <person name="Nowak J.K."/>
            <person name="Plattner H."/>
            <person name="Poulain J."/>
            <person name="Ruiz F."/>
            <person name="Serrano V."/>
            <person name="Zagulski M."/>
            <person name="Dessen P."/>
            <person name="Betermier M."/>
            <person name="Weissenbach J."/>
            <person name="Scarpelli C."/>
            <person name="Schachter V."/>
            <person name="Sperling L."/>
            <person name="Meyer E."/>
            <person name="Cohen J."/>
            <person name="Wincker P."/>
        </authorList>
    </citation>
    <scope>NUCLEOTIDE SEQUENCE [LARGE SCALE GENOMIC DNA]</scope>
    <source>
        <strain evidence="1 2">Stock d4-2</strain>
    </source>
</reference>
<dbReference type="HOGENOM" id="CLU_1374577_0_0_1"/>
<dbReference type="AlphaFoldDB" id="A0DL40"/>
<dbReference type="EMBL" id="CT868485">
    <property type="protein sequence ID" value="CAK83757.1"/>
    <property type="molecule type" value="Genomic_DNA"/>
</dbReference>
<dbReference type="InterPro" id="IPR015943">
    <property type="entry name" value="WD40/YVTN_repeat-like_dom_sf"/>
</dbReference>
<dbReference type="KEGG" id="ptm:GSPATT00018074001"/>
<dbReference type="SUPFAM" id="SSF50978">
    <property type="entry name" value="WD40 repeat-like"/>
    <property type="match status" value="1"/>
</dbReference>
<dbReference type="Gene3D" id="2.130.10.10">
    <property type="entry name" value="YVTN repeat-like/Quinoprotein amine dehydrogenase"/>
    <property type="match status" value="1"/>
</dbReference>
<dbReference type="OrthoDB" id="338631at2759"/>
<dbReference type="InParanoid" id="A0DL40"/>
<dbReference type="GeneID" id="5036939"/>
<dbReference type="InterPro" id="IPR036322">
    <property type="entry name" value="WD40_repeat_dom_sf"/>
</dbReference>
<evidence type="ECO:0000313" key="2">
    <source>
        <dbReference type="Proteomes" id="UP000000600"/>
    </source>
</evidence>
<organism evidence="1 2">
    <name type="scientific">Paramecium tetraurelia</name>
    <dbReference type="NCBI Taxonomy" id="5888"/>
    <lineage>
        <taxon>Eukaryota</taxon>
        <taxon>Sar</taxon>
        <taxon>Alveolata</taxon>
        <taxon>Ciliophora</taxon>
        <taxon>Intramacronucleata</taxon>
        <taxon>Oligohymenophorea</taxon>
        <taxon>Peniculida</taxon>
        <taxon>Parameciidae</taxon>
        <taxon>Paramecium</taxon>
    </lineage>
</organism>
<keyword evidence="2" id="KW-1185">Reference proteome</keyword>